<dbReference type="EMBL" id="MK072066">
    <property type="protein sequence ID" value="AYV77762.1"/>
    <property type="molecule type" value="Genomic_DNA"/>
</dbReference>
<reference evidence="1" key="1">
    <citation type="submission" date="2018-10" db="EMBL/GenBank/DDBJ databases">
        <title>Hidden diversity of soil giant viruses.</title>
        <authorList>
            <person name="Schulz F."/>
            <person name="Alteio L."/>
            <person name="Goudeau D."/>
            <person name="Ryan E.M."/>
            <person name="Malmstrom R.R."/>
            <person name="Blanchard J."/>
            <person name="Woyke T."/>
        </authorList>
    </citation>
    <scope>NUCLEOTIDE SEQUENCE</scope>
    <source>
        <strain evidence="1">EDV1</strain>
    </source>
</reference>
<name>A0A3G4ZS78_9VIRU</name>
<sequence>MSAEVKSGLINTLNLNTFEDVPDADYKNCPQNKTELCKMVEMTKDDLNSLSVEEFKKLLANEPIFFKGISNYYWQYQHSPPLPANVDVPADADESRVVLSDFFMQYSHGNIMRFYIRIGKNICLIVANIIFMIARDEKPEEEIFKTHIATELPVDTGIHIEFKIDTKPAKGMPCWVAYIKIDREKLIKYYIESGFKYVHYCNWKKEEEPKKVVAEKQRTCC</sequence>
<organism evidence="1">
    <name type="scientific">Edafosvirus sp</name>
    <dbReference type="NCBI Taxonomy" id="2487765"/>
    <lineage>
        <taxon>Viruses</taxon>
        <taxon>Varidnaviria</taxon>
        <taxon>Bamfordvirae</taxon>
        <taxon>Nucleocytoviricota</taxon>
        <taxon>Megaviricetes</taxon>
        <taxon>Imitervirales</taxon>
        <taxon>Mimiviridae</taxon>
        <taxon>Klosneuvirinae</taxon>
    </lineage>
</organism>
<accession>A0A3G4ZS78</accession>
<protein>
    <submittedName>
        <fullName evidence="1">Uncharacterized protein</fullName>
    </submittedName>
</protein>
<proteinExistence type="predicted"/>
<evidence type="ECO:0000313" key="1">
    <source>
        <dbReference type="EMBL" id="AYV77762.1"/>
    </source>
</evidence>
<gene>
    <name evidence="1" type="ORF">Edafosvirus1_93</name>
</gene>